<dbReference type="EMBL" id="JANBPK010000380">
    <property type="protein sequence ID" value="KAJ2935716.1"/>
    <property type="molecule type" value="Genomic_DNA"/>
</dbReference>
<protein>
    <submittedName>
        <fullName evidence="2">Uncharacterized protein</fullName>
    </submittedName>
</protein>
<keyword evidence="3" id="KW-1185">Reference proteome</keyword>
<accession>A0A9W8JJ40</accession>
<evidence type="ECO:0000313" key="2">
    <source>
        <dbReference type="EMBL" id="KAJ2935716.1"/>
    </source>
</evidence>
<dbReference type="AlphaFoldDB" id="A0A9W8JJ40"/>
<feature type="non-terminal residue" evidence="2">
    <location>
        <position position="1"/>
    </location>
</feature>
<evidence type="ECO:0000313" key="3">
    <source>
        <dbReference type="Proteomes" id="UP001140091"/>
    </source>
</evidence>
<gene>
    <name evidence="2" type="ORF">H1R20_g1378</name>
</gene>
<proteinExistence type="predicted"/>
<feature type="compositionally biased region" description="Gly residues" evidence="1">
    <location>
        <begin position="1"/>
        <end position="10"/>
    </location>
</feature>
<dbReference type="Proteomes" id="UP001140091">
    <property type="component" value="Unassembled WGS sequence"/>
</dbReference>
<feature type="region of interest" description="Disordered" evidence="1">
    <location>
        <begin position="1"/>
        <end position="27"/>
    </location>
</feature>
<evidence type="ECO:0000256" key="1">
    <source>
        <dbReference type="SAM" id="MobiDB-lite"/>
    </source>
</evidence>
<organism evidence="2 3">
    <name type="scientific">Candolleomyces eurysporus</name>
    <dbReference type="NCBI Taxonomy" id="2828524"/>
    <lineage>
        <taxon>Eukaryota</taxon>
        <taxon>Fungi</taxon>
        <taxon>Dikarya</taxon>
        <taxon>Basidiomycota</taxon>
        <taxon>Agaricomycotina</taxon>
        <taxon>Agaricomycetes</taxon>
        <taxon>Agaricomycetidae</taxon>
        <taxon>Agaricales</taxon>
        <taxon>Agaricineae</taxon>
        <taxon>Psathyrellaceae</taxon>
        <taxon>Candolleomyces</taxon>
    </lineage>
</organism>
<name>A0A9W8JJ40_9AGAR</name>
<comment type="caution">
    <text evidence="2">The sequence shown here is derived from an EMBL/GenBank/DDBJ whole genome shotgun (WGS) entry which is preliminary data.</text>
</comment>
<sequence>MPSTGKGGSKGSSRRVNAPYLHRSGLDSGGPSKAVFNSLGLQALSAARVKAEKDRAAVQHLLGPRQREVFANICHEAHEESGDFDIGADIEEVPVTLDDITSLGNVADAVMDVVYDQQITRFPRGWRARTTQLHENWGNIDDLAAAFLQWKNSSSTPLIRPCSLFRK</sequence>
<reference evidence="2" key="1">
    <citation type="submission" date="2022-06" db="EMBL/GenBank/DDBJ databases">
        <title>Genome Sequence of Candolleomyces eurysporus.</title>
        <authorList>
            <person name="Buettner E."/>
        </authorList>
    </citation>
    <scope>NUCLEOTIDE SEQUENCE</scope>
    <source>
        <strain evidence="2">VTCC 930004</strain>
    </source>
</reference>